<evidence type="ECO:0000313" key="2">
    <source>
        <dbReference type="EMBL" id="MFC4749855.1"/>
    </source>
</evidence>
<keyword evidence="1" id="KW-0472">Membrane</keyword>
<feature type="transmembrane region" description="Helical" evidence="1">
    <location>
        <begin position="151"/>
        <end position="169"/>
    </location>
</feature>
<protein>
    <recommendedName>
        <fullName evidence="4">PepSY-associated transmembrane protein</fullName>
    </recommendedName>
</protein>
<dbReference type="EMBL" id="JBHSGV010000009">
    <property type="protein sequence ID" value="MFC4749855.1"/>
    <property type="molecule type" value="Genomic_DNA"/>
</dbReference>
<accession>A0ABV9PMR5</accession>
<evidence type="ECO:0000313" key="3">
    <source>
        <dbReference type="Proteomes" id="UP001595935"/>
    </source>
</evidence>
<keyword evidence="1" id="KW-0812">Transmembrane</keyword>
<feature type="transmembrane region" description="Helical" evidence="1">
    <location>
        <begin position="112"/>
        <end position="139"/>
    </location>
</feature>
<proteinExistence type="predicted"/>
<keyword evidence="3" id="KW-1185">Reference proteome</keyword>
<comment type="caution">
    <text evidence="2">The sequence shown here is derived from an EMBL/GenBank/DDBJ whole genome shotgun (WGS) entry which is preliminary data.</text>
</comment>
<organism evidence="2 3">
    <name type="scientific">Flavobacterium branchiicola</name>
    <dbReference type="NCBI Taxonomy" id="1114875"/>
    <lineage>
        <taxon>Bacteria</taxon>
        <taxon>Pseudomonadati</taxon>
        <taxon>Bacteroidota</taxon>
        <taxon>Flavobacteriia</taxon>
        <taxon>Flavobacteriales</taxon>
        <taxon>Flavobacteriaceae</taxon>
        <taxon>Flavobacterium</taxon>
    </lineage>
</organism>
<sequence>MFLAFSNGCFAGGISSWEDVTPYGNRLYHDGENDELVELTVNNLNIWFKEFYFYKRHIVAIEKGTFFIINEKTNKVEEFHNEQAFKKALKEKKLIPVLITRWHDENYGIDKFWVPFLMVLLPLPFLMPIIWLFCLISLLRKTNKKLFLKKMVTVGYPAIVVLVLIIYNFPQSF</sequence>
<evidence type="ECO:0000256" key="1">
    <source>
        <dbReference type="SAM" id="Phobius"/>
    </source>
</evidence>
<dbReference type="Proteomes" id="UP001595935">
    <property type="component" value="Unassembled WGS sequence"/>
</dbReference>
<reference evidence="3" key="1">
    <citation type="journal article" date="2019" name="Int. J. Syst. Evol. Microbiol.">
        <title>The Global Catalogue of Microorganisms (GCM) 10K type strain sequencing project: providing services to taxonomists for standard genome sequencing and annotation.</title>
        <authorList>
            <consortium name="The Broad Institute Genomics Platform"/>
            <consortium name="The Broad Institute Genome Sequencing Center for Infectious Disease"/>
            <person name="Wu L."/>
            <person name="Ma J."/>
        </authorList>
    </citation>
    <scope>NUCLEOTIDE SEQUENCE [LARGE SCALE GENOMIC DNA]</scope>
    <source>
        <strain evidence="3">WYCCWR 13023</strain>
    </source>
</reference>
<name>A0ABV9PMR5_9FLAO</name>
<gene>
    <name evidence="2" type="ORF">ACFO5S_20550</name>
</gene>
<evidence type="ECO:0008006" key="4">
    <source>
        <dbReference type="Google" id="ProtNLM"/>
    </source>
</evidence>
<keyword evidence="1" id="KW-1133">Transmembrane helix</keyword>
<dbReference type="RefSeq" id="WP_213259767.1">
    <property type="nucleotide sequence ID" value="NZ_JAGYWA010000009.1"/>
</dbReference>